<evidence type="ECO:0000313" key="2">
    <source>
        <dbReference type="Proteomes" id="UP000186132"/>
    </source>
</evidence>
<evidence type="ECO:0000313" key="1">
    <source>
        <dbReference type="EMBL" id="SHG98632.1"/>
    </source>
</evidence>
<name>A0A1M5PA53_9ACTN</name>
<dbReference type="OrthoDB" id="3482508at2"/>
<dbReference type="STRING" id="1206085.SAMN05443575_3021"/>
<evidence type="ECO:0008006" key="3">
    <source>
        <dbReference type="Google" id="ProtNLM"/>
    </source>
</evidence>
<organism evidence="1 2">
    <name type="scientific">Jatrophihabitans endophyticus</name>
    <dbReference type="NCBI Taxonomy" id="1206085"/>
    <lineage>
        <taxon>Bacteria</taxon>
        <taxon>Bacillati</taxon>
        <taxon>Actinomycetota</taxon>
        <taxon>Actinomycetes</taxon>
        <taxon>Jatrophihabitantales</taxon>
        <taxon>Jatrophihabitantaceae</taxon>
        <taxon>Jatrophihabitans</taxon>
    </lineage>
</organism>
<dbReference type="Proteomes" id="UP000186132">
    <property type="component" value="Unassembled WGS sequence"/>
</dbReference>
<proteinExistence type="predicted"/>
<gene>
    <name evidence="1" type="ORF">SAMN05443575_3021</name>
</gene>
<dbReference type="EMBL" id="FQVU01000004">
    <property type="protein sequence ID" value="SHG98632.1"/>
    <property type="molecule type" value="Genomic_DNA"/>
</dbReference>
<keyword evidence="2" id="KW-1185">Reference proteome</keyword>
<reference evidence="1 2" key="1">
    <citation type="submission" date="2016-11" db="EMBL/GenBank/DDBJ databases">
        <authorList>
            <person name="Jaros S."/>
            <person name="Januszkiewicz K."/>
            <person name="Wedrychowicz H."/>
        </authorList>
    </citation>
    <scope>NUCLEOTIDE SEQUENCE [LARGE SCALE GENOMIC DNA]</scope>
    <source>
        <strain evidence="1 2">DSM 45627</strain>
    </source>
</reference>
<accession>A0A1M5PA53</accession>
<dbReference type="AlphaFoldDB" id="A0A1M5PA53"/>
<dbReference type="RefSeq" id="WP_073391259.1">
    <property type="nucleotide sequence ID" value="NZ_FQVU01000004.1"/>
</dbReference>
<protein>
    <recommendedName>
        <fullName evidence="3">DoxX-like family protein</fullName>
    </recommendedName>
</protein>
<sequence>MALFSAGKVGLLLAATGVAHFVVPERFAELTKQAFPEDTDQWVQRNGAAETAIGLALMARPLRKGGKLALVGYLGWLGYNAANVAQSG</sequence>